<dbReference type="SUPFAM" id="SSF56935">
    <property type="entry name" value="Porins"/>
    <property type="match status" value="1"/>
</dbReference>
<evidence type="ECO:0000256" key="3">
    <source>
        <dbReference type="ARBA" id="ARBA00022452"/>
    </source>
</evidence>
<reference evidence="9" key="2">
    <citation type="submission" date="2023-08" db="EMBL/GenBank/DDBJ databases">
        <authorList>
            <person name="Luo J."/>
        </authorList>
    </citation>
    <scope>NUCLEOTIDE SEQUENCE</scope>
    <source>
        <strain evidence="9">DSM 25064</strain>
    </source>
</reference>
<dbReference type="InterPro" id="IPR039426">
    <property type="entry name" value="TonB-dep_rcpt-like"/>
</dbReference>
<dbReference type="InterPro" id="IPR036942">
    <property type="entry name" value="Beta-barrel_TonB_sf"/>
</dbReference>
<keyword evidence="3 7" id="KW-1134">Transmembrane beta strand</keyword>
<dbReference type="InterPro" id="IPR037066">
    <property type="entry name" value="Plug_dom_sf"/>
</dbReference>
<keyword evidence="6 7" id="KW-0998">Cell outer membrane</keyword>
<comment type="caution">
    <text evidence="9">The sequence shown here is derived from an EMBL/GenBank/DDBJ whole genome shotgun (WGS) entry which is preliminary data.</text>
</comment>
<comment type="similarity">
    <text evidence="7">Belongs to the TonB-dependent receptor family.</text>
</comment>
<dbReference type="PROSITE" id="PS52016">
    <property type="entry name" value="TONB_DEPENDENT_REC_3"/>
    <property type="match status" value="1"/>
</dbReference>
<evidence type="ECO:0000313" key="9">
    <source>
        <dbReference type="EMBL" id="MDP1520821.1"/>
    </source>
</evidence>
<evidence type="ECO:0000256" key="2">
    <source>
        <dbReference type="ARBA" id="ARBA00022448"/>
    </source>
</evidence>
<evidence type="ECO:0000313" key="10">
    <source>
        <dbReference type="Proteomes" id="UP001178354"/>
    </source>
</evidence>
<dbReference type="InterPro" id="IPR012910">
    <property type="entry name" value="Plug_dom"/>
</dbReference>
<reference evidence="9" key="1">
    <citation type="journal article" date="2010" name="Int. J. Syst. Evol. Microbiol.">
        <title>Porticoccus litoralis gen. nov., sp. nov., a gammaproteobacterium isolated from the Yellow Sea.</title>
        <authorList>
            <person name="Oh H.M."/>
            <person name="Kim H."/>
            <person name="Kim K.M."/>
            <person name="Min G.S."/>
            <person name="Cho J.C."/>
        </authorList>
    </citation>
    <scope>NUCLEOTIDE SEQUENCE</scope>
    <source>
        <strain evidence="9">DSM 25064</strain>
    </source>
</reference>
<evidence type="ECO:0000256" key="4">
    <source>
        <dbReference type="ARBA" id="ARBA00022692"/>
    </source>
</evidence>
<keyword evidence="5 7" id="KW-0472">Membrane</keyword>
<feature type="domain" description="TonB-dependent receptor plug" evidence="8">
    <location>
        <begin position="49"/>
        <end position="157"/>
    </location>
</feature>
<comment type="subcellular location">
    <subcellularLocation>
        <location evidence="1 7">Cell outer membrane</location>
        <topology evidence="1 7">Multi-pass membrane protein</topology>
    </subcellularLocation>
</comment>
<evidence type="ECO:0000256" key="6">
    <source>
        <dbReference type="ARBA" id="ARBA00023237"/>
    </source>
</evidence>
<sequence>MPRKKHLTVAVCLFYCPLLYCNHEGFITEDDLLGDLPAVTSASRMSQPLSHVPASVTIIDQKMIKASGALSWVDIFRLVPGFESYSINGNRYGISTHGYGREFPNHLEIMVDGRSIYDPIFATIEWGSLGISLDDIDHIEVVRGSNAPAYGSNAFLGAVNIITRKPVQDQGLHVSATSGERSTRNSNIRYSGSTGKLDYRASLDYEHNEGFPSVSSGDDLGPMEDGKEKIALTLRGMYTPNISDTFDAQVGFSHSNMGWGDADHPDEYSRVNFKNQFQSLKWNRDLNATDYLQMHFFRNKIEGENYVNLGLVSDLLSDALNTTITPAQVPAFFQMIDPGLNIQDQSYITGFRGIESERYDIELEHHLQLTNSLRTTWGAGIRYDRIEGESVLGHDDQSSLTSRRLFSHMEWRPSRYWTLNAGLTVEDNSIVDTIGSGRIGINYHLNEFNTFRVGYALGKRSPSLAEAKEFNADILDQQILVTAVRRTSENIEEERLRSYELGYLAQYPSMGITFDVRLFREEIRDGLENYQEPVNLGIPVLFPDERFAVRDNILESDMTGVELQLRYQPSDRTLINAHYAYTDVDSGYVFTYDPVLSTNDHNDRVPRHKAGLLVHQRIAGGLSGSINFYHMTDANWRDGNDVDQFVRTDAVLGYDFRIGKSSGNLSLIAQNLGDDYEEHARNNVFDTRYFLKLTMDFN</sequence>
<dbReference type="GO" id="GO:0009279">
    <property type="term" value="C:cell outer membrane"/>
    <property type="evidence" value="ECO:0007669"/>
    <property type="project" value="UniProtKB-SubCell"/>
</dbReference>
<keyword evidence="4 7" id="KW-0812">Transmembrane</keyword>
<dbReference type="RefSeq" id="WP_305170400.1">
    <property type="nucleotide sequence ID" value="NZ_JAUUUU010000003.1"/>
</dbReference>
<name>A0AAW8B2J8_9GAMM</name>
<gene>
    <name evidence="9" type="ORF">Q8A57_07570</name>
</gene>
<evidence type="ECO:0000256" key="7">
    <source>
        <dbReference type="PROSITE-ProRule" id="PRU01360"/>
    </source>
</evidence>
<dbReference type="AlphaFoldDB" id="A0AAW8B2J8"/>
<dbReference type="Gene3D" id="2.170.130.10">
    <property type="entry name" value="TonB-dependent receptor, plug domain"/>
    <property type="match status" value="1"/>
</dbReference>
<dbReference type="PANTHER" id="PTHR30069">
    <property type="entry name" value="TONB-DEPENDENT OUTER MEMBRANE RECEPTOR"/>
    <property type="match status" value="1"/>
</dbReference>
<keyword evidence="10" id="KW-1185">Reference proteome</keyword>
<protein>
    <submittedName>
        <fullName evidence="9">TonB-dependent receptor</fullName>
    </submittedName>
</protein>
<dbReference type="Gene3D" id="2.40.170.20">
    <property type="entry name" value="TonB-dependent receptor, beta-barrel domain"/>
    <property type="match status" value="1"/>
</dbReference>
<dbReference type="Pfam" id="PF07715">
    <property type="entry name" value="Plug"/>
    <property type="match status" value="1"/>
</dbReference>
<dbReference type="GO" id="GO:0015344">
    <property type="term" value="F:siderophore uptake transmembrane transporter activity"/>
    <property type="evidence" value="ECO:0007669"/>
    <property type="project" value="TreeGrafter"/>
</dbReference>
<dbReference type="PANTHER" id="PTHR30069:SF27">
    <property type="entry name" value="BLL4766 PROTEIN"/>
    <property type="match status" value="1"/>
</dbReference>
<dbReference type="EMBL" id="JAUUUU010000003">
    <property type="protein sequence ID" value="MDP1520821.1"/>
    <property type="molecule type" value="Genomic_DNA"/>
</dbReference>
<dbReference type="GO" id="GO:0044718">
    <property type="term" value="P:siderophore transmembrane transport"/>
    <property type="evidence" value="ECO:0007669"/>
    <property type="project" value="TreeGrafter"/>
</dbReference>
<evidence type="ECO:0000256" key="5">
    <source>
        <dbReference type="ARBA" id="ARBA00023136"/>
    </source>
</evidence>
<proteinExistence type="inferred from homology"/>
<organism evidence="9 10">
    <name type="scientific">Porticoccus litoralis</name>
    <dbReference type="NCBI Taxonomy" id="434086"/>
    <lineage>
        <taxon>Bacteria</taxon>
        <taxon>Pseudomonadati</taxon>
        <taxon>Pseudomonadota</taxon>
        <taxon>Gammaproteobacteria</taxon>
        <taxon>Cellvibrionales</taxon>
        <taxon>Porticoccaceae</taxon>
        <taxon>Porticoccus</taxon>
    </lineage>
</organism>
<keyword evidence="2 7" id="KW-0813">Transport</keyword>
<accession>A0AAW8B2J8</accession>
<keyword evidence="9" id="KW-0675">Receptor</keyword>
<evidence type="ECO:0000256" key="1">
    <source>
        <dbReference type="ARBA" id="ARBA00004571"/>
    </source>
</evidence>
<evidence type="ECO:0000259" key="8">
    <source>
        <dbReference type="Pfam" id="PF07715"/>
    </source>
</evidence>
<dbReference type="Proteomes" id="UP001178354">
    <property type="component" value="Unassembled WGS sequence"/>
</dbReference>